<comment type="caution">
    <text evidence="1">The sequence shown here is derived from an EMBL/GenBank/DDBJ whole genome shotgun (WGS) entry which is preliminary data.</text>
</comment>
<evidence type="ECO:0000313" key="1">
    <source>
        <dbReference type="EMBL" id="RDY58633.1"/>
    </source>
</evidence>
<dbReference type="RefSeq" id="WP_116184954.1">
    <property type="nucleotide sequence ID" value="NZ_QTJX01000003.1"/>
</dbReference>
<evidence type="ECO:0000313" key="2">
    <source>
        <dbReference type="Proteomes" id="UP000261828"/>
    </source>
</evidence>
<proteinExistence type="predicted"/>
<dbReference type="EMBL" id="QTJX01000003">
    <property type="protein sequence ID" value="RDY58633.1"/>
    <property type="molecule type" value="Genomic_DNA"/>
</dbReference>
<organism evidence="1 2">
    <name type="scientific">Flagellimonas nanhaiensis</name>
    <dbReference type="NCBI Taxonomy" id="2292706"/>
    <lineage>
        <taxon>Bacteria</taxon>
        <taxon>Pseudomonadati</taxon>
        <taxon>Bacteroidota</taxon>
        <taxon>Flavobacteriia</taxon>
        <taxon>Flavobacteriales</taxon>
        <taxon>Flavobacteriaceae</taxon>
        <taxon>Flagellimonas</taxon>
    </lineage>
</organism>
<dbReference type="Proteomes" id="UP000261828">
    <property type="component" value="Unassembled WGS sequence"/>
</dbReference>
<reference evidence="1 2" key="1">
    <citation type="submission" date="2018-08" db="EMBL/GenBank/DDBJ databases">
        <title>Muricauda nanhaiensis sp. nov., isolated from seawater of the South China Sea.</title>
        <authorList>
            <person name="Dang Y."/>
        </authorList>
    </citation>
    <scope>NUCLEOTIDE SEQUENCE [LARGE SCALE GENOMIC DNA]</scope>
    <source>
        <strain evidence="1 2">SM1704</strain>
    </source>
</reference>
<accession>A0A371JN35</accession>
<name>A0A371JN35_9FLAO</name>
<protein>
    <submittedName>
        <fullName evidence="1">Phosphoribosylpyrophosphate synthetase</fullName>
    </submittedName>
</protein>
<gene>
    <name evidence="1" type="ORF">DX873_13145</name>
</gene>
<dbReference type="AlphaFoldDB" id="A0A371JN35"/>
<keyword evidence="2" id="KW-1185">Reference proteome</keyword>
<sequence>MKRIYQNLLEALEDLTVRGYVQSFGLTPAGLYCPLTKQVFTAAQLRIVEAHHFEGDSDVGDLAILYVIETNSGCKGVLIDAYGTYGSSDMGNILRTSKT</sequence>
<dbReference type="OrthoDB" id="8418771at2"/>